<evidence type="ECO:0000313" key="2">
    <source>
        <dbReference type="Proteomes" id="UP000001227"/>
    </source>
</evidence>
<sequence length="59" mass="6743">MYKNKFERLLGLHLNNSTELEYDNYGKVLTSGKASSLTRGDDNCITENTTPPNWMSSTW</sequence>
<protein>
    <submittedName>
        <fullName evidence="1">Uncharacterized protein</fullName>
    </submittedName>
</protein>
<accession>B3ESR4</accession>
<organism evidence="1 2">
    <name type="scientific">Amoebophilus asiaticus (strain 5a2)</name>
    <dbReference type="NCBI Taxonomy" id="452471"/>
    <lineage>
        <taxon>Bacteria</taxon>
        <taxon>Pseudomonadati</taxon>
        <taxon>Bacteroidota</taxon>
        <taxon>Cytophagia</taxon>
        <taxon>Cytophagales</taxon>
        <taxon>Amoebophilaceae</taxon>
        <taxon>Candidatus Amoebophilus</taxon>
    </lineage>
</organism>
<reference evidence="1 2" key="1">
    <citation type="journal article" date="2010" name="J. Bacteriol.">
        <title>The genome of the amoeba symbiont 'Candidatus Amoebophilus asiaticus' reveals common mechanisms for host cell interaction among amoeba-associated bacteria.</title>
        <authorList>
            <person name="Schmitz-Esser S."/>
            <person name="Tischler P."/>
            <person name="Arnold R."/>
            <person name="Montanaro J."/>
            <person name="Wagner M."/>
            <person name="Rattei T."/>
            <person name="Horn M."/>
        </authorList>
    </citation>
    <scope>NUCLEOTIDE SEQUENCE [LARGE SCALE GENOMIC DNA]</scope>
    <source>
        <strain evidence="1 2">5a2</strain>
    </source>
</reference>
<dbReference type="AlphaFoldDB" id="B3ESR4"/>
<dbReference type="STRING" id="452471.Aasi_0899"/>
<name>B3ESR4_AMOA5</name>
<dbReference type="Proteomes" id="UP000001227">
    <property type="component" value="Chromosome"/>
</dbReference>
<evidence type="ECO:0000313" key="1">
    <source>
        <dbReference type="EMBL" id="ACE06266.1"/>
    </source>
</evidence>
<dbReference type="HOGENOM" id="CLU_2950016_0_0_10"/>
<dbReference type="EMBL" id="CP001102">
    <property type="protein sequence ID" value="ACE06266.1"/>
    <property type="molecule type" value="Genomic_DNA"/>
</dbReference>
<gene>
    <name evidence="1" type="ordered locus">Aasi_0899</name>
</gene>
<dbReference type="KEGG" id="aas:Aasi_0899"/>
<keyword evidence="2" id="KW-1185">Reference proteome</keyword>
<proteinExistence type="predicted"/>